<reference evidence="2" key="2">
    <citation type="submission" date="2010-01" db="EMBL/GenBank/DDBJ databases">
        <title>The complete genome of Conexibacter woesei DSM 14684.</title>
        <authorList>
            <consortium name="US DOE Joint Genome Institute (JGI-PGF)"/>
            <person name="Lucas S."/>
            <person name="Copeland A."/>
            <person name="Lapidus A."/>
            <person name="Glavina del Rio T."/>
            <person name="Dalin E."/>
            <person name="Tice H."/>
            <person name="Bruce D."/>
            <person name="Goodwin L."/>
            <person name="Pitluck S."/>
            <person name="Kyrpides N."/>
            <person name="Mavromatis K."/>
            <person name="Ivanova N."/>
            <person name="Mikhailova N."/>
            <person name="Chertkov O."/>
            <person name="Brettin T."/>
            <person name="Detter J.C."/>
            <person name="Han C."/>
            <person name="Larimer F."/>
            <person name="Land M."/>
            <person name="Hauser L."/>
            <person name="Markowitz V."/>
            <person name="Cheng J.-F."/>
            <person name="Hugenholtz P."/>
            <person name="Woyke T."/>
            <person name="Wu D."/>
            <person name="Pukall R."/>
            <person name="Steenblock K."/>
            <person name="Schneider S."/>
            <person name="Klenk H.-P."/>
            <person name="Eisen J.A."/>
        </authorList>
    </citation>
    <scope>NUCLEOTIDE SEQUENCE [LARGE SCALE GENOMIC DNA]</scope>
    <source>
        <strain evidence="2">DSM 14684 / CIP 108061 / JCM 11494 / NBRC 100937 / ID131577</strain>
    </source>
</reference>
<dbReference type="Proteomes" id="UP000008229">
    <property type="component" value="Chromosome"/>
</dbReference>
<dbReference type="STRING" id="469383.Cwoe_3442"/>
<organism evidence="1 2">
    <name type="scientific">Conexibacter woesei (strain DSM 14684 / CCUG 47730 / CIP 108061 / JCM 11494 / NBRC 100937 / ID131577)</name>
    <dbReference type="NCBI Taxonomy" id="469383"/>
    <lineage>
        <taxon>Bacteria</taxon>
        <taxon>Bacillati</taxon>
        <taxon>Actinomycetota</taxon>
        <taxon>Thermoleophilia</taxon>
        <taxon>Solirubrobacterales</taxon>
        <taxon>Conexibacteraceae</taxon>
        <taxon>Conexibacter</taxon>
    </lineage>
</organism>
<gene>
    <name evidence="1" type="ordered locus">Cwoe_3442</name>
</gene>
<dbReference type="EMBL" id="CP001854">
    <property type="protein sequence ID" value="ADB51860.1"/>
    <property type="molecule type" value="Genomic_DNA"/>
</dbReference>
<proteinExistence type="predicted"/>
<accession>D3EZ95</accession>
<reference evidence="1 2" key="1">
    <citation type="journal article" date="2010" name="Stand. Genomic Sci.">
        <title>Complete genome sequence of Conexibacter woesei type strain (ID131577).</title>
        <authorList>
            <person name="Pukall R."/>
            <person name="Lapidus A."/>
            <person name="Glavina Del Rio T."/>
            <person name="Copeland A."/>
            <person name="Tice H."/>
            <person name="Cheng J.-F."/>
            <person name="Lucas S."/>
            <person name="Chen F."/>
            <person name="Nolan M."/>
            <person name="Bruce D."/>
            <person name="Goodwin L."/>
            <person name="Pitluck S."/>
            <person name="Mavromatis K."/>
            <person name="Ivanova N."/>
            <person name="Ovchinnikova G."/>
            <person name="Pati A."/>
            <person name="Chen A."/>
            <person name="Palaniappan K."/>
            <person name="Land M."/>
            <person name="Hauser L."/>
            <person name="Chang Y.-J."/>
            <person name="Jeffries C.D."/>
            <person name="Chain P."/>
            <person name="Meincke L."/>
            <person name="Sims D."/>
            <person name="Brettin T."/>
            <person name="Detter J.C."/>
            <person name="Rohde M."/>
            <person name="Goeker M."/>
            <person name="Bristow J."/>
            <person name="Eisen J.A."/>
            <person name="Markowitz V."/>
            <person name="Kyrpides N.C."/>
            <person name="Klenk H.-P."/>
            <person name="Hugenholtz P."/>
        </authorList>
    </citation>
    <scope>NUCLEOTIDE SEQUENCE [LARGE SCALE GENOMIC DNA]</scope>
    <source>
        <strain evidence="2">DSM 14684 / CIP 108061 / JCM 11494 / NBRC 100937 / ID131577</strain>
    </source>
</reference>
<sequence length="124" mass="13329" precursor="true">MPQLWRTAAGAVVGVIATALVVALLPGAAVAAPRRPRDRTCGTLARPRIVDIVAEGVTCRVALEIVGKHARSAARRGACDPARTPASCRLRPFECVAKTFDDIGTRVICFTTADDRKVTFRYPR</sequence>
<protein>
    <submittedName>
        <fullName evidence="1">Uncharacterized protein</fullName>
    </submittedName>
</protein>
<name>D3EZ95_CONWI</name>
<dbReference type="AlphaFoldDB" id="D3EZ95"/>
<keyword evidence="2" id="KW-1185">Reference proteome</keyword>
<dbReference type="KEGG" id="cwo:Cwoe_3442"/>
<dbReference type="HOGENOM" id="CLU_2000024_0_0_11"/>
<evidence type="ECO:0000313" key="1">
    <source>
        <dbReference type="EMBL" id="ADB51860.1"/>
    </source>
</evidence>
<dbReference type="RefSeq" id="WP_012934911.1">
    <property type="nucleotide sequence ID" value="NC_013739.1"/>
</dbReference>
<evidence type="ECO:0000313" key="2">
    <source>
        <dbReference type="Proteomes" id="UP000008229"/>
    </source>
</evidence>